<dbReference type="Pfam" id="PF13176">
    <property type="entry name" value="TPR_7"/>
    <property type="match status" value="1"/>
</dbReference>
<comment type="caution">
    <text evidence="5">The sequence shown here is derived from an EMBL/GenBank/DDBJ whole genome shotgun (WGS) entry which is preliminary data.</text>
</comment>
<dbReference type="EMBL" id="CAJNOQ010020362">
    <property type="protein sequence ID" value="CAF1467407.1"/>
    <property type="molecule type" value="Genomic_DNA"/>
</dbReference>
<dbReference type="Proteomes" id="UP000663829">
    <property type="component" value="Unassembled WGS sequence"/>
</dbReference>
<feature type="non-terminal residue" evidence="5">
    <location>
        <position position="360"/>
    </location>
</feature>
<evidence type="ECO:0000313" key="5">
    <source>
        <dbReference type="EMBL" id="CAF1467407.1"/>
    </source>
</evidence>
<evidence type="ECO:0000313" key="6">
    <source>
        <dbReference type="EMBL" id="CAF4336152.1"/>
    </source>
</evidence>
<keyword evidence="7" id="KW-1185">Reference proteome</keyword>
<keyword evidence="2 4" id="KW-0802">TPR repeat</keyword>
<keyword evidence="1" id="KW-0677">Repeat</keyword>
<dbReference type="InterPro" id="IPR011990">
    <property type="entry name" value="TPR-like_helical_dom_sf"/>
</dbReference>
<evidence type="ECO:0000256" key="2">
    <source>
        <dbReference type="ARBA" id="ARBA00022803"/>
    </source>
</evidence>
<organism evidence="5 7">
    <name type="scientific">Didymodactylos carnosus</name>
    <dbReference type="NCBI Taxonomy" id="1234261"/>
    <lineage>
        <taxon>Eukaryota</taxon>
        <taxon>Metazoa</taxon>
        <taxon>Spiralia</taxon>
        <taxon>Gnathifera</taxon>
        <taxon>Rotifera</taxon>
        <taxon>Eurotatoria</taxon>
        <taxon>Bdelloidea</taxon>
        <taxon>Philodinida</taxon>
        <taxon>Philodinidae</taxon>
        <taxon>Didymodactylos</taxon>
    </lineage>
</organism>
<gene>
    <name evidence="5" type="ORF">GPM918_LOCUS35328</name>
    <name evidence="6" type="ORF">SRO942_LOCUS36046</name>
</gene>
<dbReference type="GO" id="GO:0061512">
    <property type="term" value="P:protein localization to cilium"/>
    <property type="evidence" value="ECO:0007669"/>
    <property type="project" value="TreeGrafter"/>
</dbReference>
<name>A0A815QS44_9BILA</name>
<dbReference type="PANTHER" id="PTHR44186:SF1">
    <property type="entry name" value="BARDET-BIEDL SYNDROME 4 PROTEIN"/>
    <property type="match status" value="1"/>
</dbReference>
<dbReference type="PROSITE" id="PS50005">
    <property type="entry name" value="TPR"/>
    <property type="match status" value="2"/>
</dbReference>
<dbReference type="Gene3D" id="1.25.40.10">
    <property type="entry name" value="Tetratricopeptide repeat domain"/>
    <property type="match status" value="3"/>
</dbReference>
<evidence type="ECO:0000313" key="7">
    <source>
        <dbReference type="Proteomes" id="UP000663829"/>
    </source>
</evidence>
<dbReference type="OrthoDB" id="309339at2759"/>
<feature type="repeat" description="TPR" evidence="4">
    <location>
        <begin position="291"/>
        <end position="324"/>
    </location>
</feature>
<sequence length="360" mass="40952">MELLARTSKDFWKVFNPDIIIASSKATAPSTTTTSVPTVQSKASKWSIDPSTIEKYNWLVHVMYARGEFEPCKQFIRNQQTKTYNLCEYMTYVQALIYRQEGSINEALDLFQTCVLMSPTVSNIKQVGKSLALLGRYRAAIDAYKEAATRSNEQDWEVLHNLGLCHMNMQEYLAAKQILQQAINVSDQESSYLALGKIYQLEGDKDEAEKIYEKGAKKNLESPHLSTRLGLMAFENKNYQKAFECFGNALTFSPTYIPAIMAACQVIQKHGDCDVALSKYRIIYAKKPESPQLWNNVGMCFFSKKKYVAAVSCLKRANYLAPFELYVLYNLALVHIHLQQYASSSIFLQSALRIDKKHAQ</sequence>
<dbReference type="EMBL" id="CAJOBC010085827">
    <property type="protein sequence ID" value="CAF4336152.1"/>
    <property type="molecule type" value="Genomic_DNA"/>
</dbReference>
<accession>A0A815QS44</accession>
<evidence type="ECO:0000256" key="4">
    <source>
        <dbReference type="PROSITE-ProRule" id="PRU00339"/>
    </source>
</evidence>
<dbReference type="PANTHER" id="PTHR44186">
    <property type="match status" value="1"/>
</dbReference>
<dbReference type="SMART" id="SM00028">
    <property type="entry name" value="TPR"/>
    <property type="match status" value="7"/>
</dbReference>
<dbReference type="Pfam" id="PF13432">
    <property type="entry name" value="TPR_16"/>
    <property type="match status" value="2"/>
</dbReference>
<evidence type="ECO:0008006" key="8">
    <source>
        <dbReference type="Google" id="ProtNLM"/>
    </source>
</evidence>
<dbReference type="GO" id="GO:0060271">
    <property type="term" value="P:cilium assembly"/>
    <property type="evidence" value="ECO:0007669"/>
    <property type="project" value="TreeGrafter"/>
</dbReference>
<dbReference type="InterPro" id="IPR019734">
    <property type="entry name" value="TPR_rpt"/>
</dbReference>
<dbReference type="GO" id="GO:0036064">
    <property type="term" value="C:ciliary basal body"/>
    <property type="evidence" value="ECO:0007669"/>
    <property type="project" value="TreeGrafter"/>
</dbReference>
<dbReference type="SUPFAM" id="SSF48452">
    <property type="entry name" value="TPR-like"/>
    <property type="match status" value="1"/>
</dbReference>
<dbReference type="Pfam" id="PF13181">
    <property type="entry name" value="TPR_8"/>
    <property type="match status" value="1"/>
</dbReference>
<dbReference type="AlphaFoldDB" id="A0A815QS44"/>
<feature type="repeat" description="TPR" evidence="4">
    <location>
        <begin position="223"/>
        <end position="256"/>
    </location>
</feature>
<proteinExistence type="inferred from homology"/>
<reference evidence="5" key="1">
    <citation type="submission" date="2021-02" db="EMBL/GenBank/DDBJ databases">
        <authorList>
            <person name="Nowell W R."/>
        </authorList>
    </citation>
    <scope>NUCLEOTIDE SEQUENCE</scope>
</reference>
<evidence type="ECO:0000256" key="1">
    <source>
        <dbReference type="ARBA" id="ARBA00022737"/>
    </source>
</evidence>
<evidence type="ECO:0000256" key="3">
    <source>
        <dbReference type="ARBA" id="ARBA00023778"/>
    </source>
</evidence>
<comment type="similarity">
    <text evidence="3">Belongs to the BBS4 family.</text>
</comment>
<dbReference type="Proteomes" id="UP000681722">
    <property type="component" value="Unassembled WGS sequence"/>
</dbReference>
<protein>
    <recommendedName>
        <fullName evidence="8">Bardet-Biedl syndrome 4</fullName>
    </recommendedName>
</protein>